<dbReference type="PROSITE" id="PS50940">
    <property type="entry name" value="CHIT_BIND_II"/>
    <property type="match status" value="1"/>
</dbReference>
<gene>
    <name evidence="9" type="ORF">PMACD_LOCUS48</name>
</gene>
<proteinExistence type="predicted"/>
<organism evidence="9 10">
    <name type="scientific">Pieris macdunnoughi</name>
    <dbReference type="NCBI Taxonomy" id="345717"/>
    <lineage>
        <taxon>Eukaryota</taxon>
        <taxon>Metazoa</taxon>
        <taxon>Ecdysozoa</taxon>
        <taxon>Arthropoda</taxon>
        <taxon>Hexapoda</taxon>
        <taxon>Insecta</taxon>
        <taxon>Pterygota</taxon>
        <taxon>Neoptera</taxon>
        <taxon>Endopterygota</taxon>
        <taxon>Lepidoptera</taxon>
        <taxon>Glossata</taxon>
        <taxon>Ditrysia</taxon>
        <taxon>Papilionoidea</taxon>
        <taxon>Pieridae</taxon>
        <taxon>Pierinae</taxon>
        <taxon>Pieris</taxon>
    </lineage>
</organism>
<dbReference type="PANTHER" id="PTHR23301">
    <property type="entry name" value="CHITIN BINDING PERITROPHIN-A"/>
    <property type="match status" value="1"/>
</dbReference>
<evidence type="ECO:0000256" key="7">
    <source>
        <dbReference type="SAM" id="SignalP"/>
    </source>
</evidence>
<keyword evidence="10" id="KW-1185">Reference proteome</keyword>
<feature type="region of interest" description="Disordered" evidence="6">
    <location>
        <begin position="80"/>
        <end position="106"/>
    </location>
</feature>
<dbReference type="Gene3D" id="2.170.140.10">
    <property type="entry name" value="Chitin binding domain"/>
    <property type="match status" value="1"/>
</dbReference>
<dbReference type="SUPFAM" id="SSF57625">
    <property type="entry name" value="Invertebrate chitin-binding proteins"/>
    <property type="match status" value="1"/>
</dbReference>
<dbReference type="InterPro" id="IPR002557">
    <property type="entry name" value="Chitin-bd_dom"/>
</dbReference>
<evidence type="ECO:0000256" key="6">
    <source>
        <dbReference type="SAM" id="MobiDB-lite"/>
    </source>
</evidence>
<evidence type="ECO:0000256" key="5">
    <source>
        <dbReference type="ARBA" id="ARBA00023180"/>
    </source>
</evidence>
<dbReference type="GO" id="GO:0008061">
    <property type="term" value="F:chitin binding"/>
    <property type="evidence" value="ECO:0007669"/>
    <property type="project" value="UniProtKB-KW"/>
</dbReference>
<dbReference type="Proteomes" id="UP000663880">
    <property type="component" value="Unassembled WGS sequence"/>
</dbReference>
<evidence type="ECO:0000259" key="8">
    <source>
        <dbReference type="PROSITE" id="PS50940"/>
    </source>
</evidence>
<evidence type="ECO:0000256" key="4">
    <source>
        <dbReference type="ARBA" id="ARBA00023157"/>
    </source>
</evidence>
<evidence type="ECO:0000256" key="3">
    <source>
        <dbReference type="ARBA" id="ARBA00022737"/>
    </source>
</evidence>
<dbReference type="InterPro" id="IPR036508">
    <property type="entry name" value="Chitin-bd_dom_sf"/>
</dbReference>
<feature type="compositionally biased region" description="Low complexity" evidence="6">
    <location>
        <begin position="80"/>
        <end position="99"/>
    </location>
</feature>
<feature type="signal peptide" evidence="7">
    <location>
        <begin position="1"/>
        <end position="18"/>
    </location>
</feature>
<evidence type="ECO:0000313" key="9">
    <source>
        <dbReference type="EMBL" id="CAF4741608.1"/>
    </source>
</evidence>
<keyword evidence="2 7" id="KW-0732">Signal</keyword>
<protein>
    <recommendedName>
        <fullName evidence="8">Chitin-binding type-2 domain-containing protein</fullName>
    </recommendedName>
</protein>
<evidence type="ECO:0000313" key="10">
    <source>
        <dbReference type="Proteomes" id="UP000663880"/>
    </source>
</evidence>
<sequence length="173" mass="19691">MRLQILLLLGAAWADVLPNGCPRDFSVHHLLRHEDCTKFYSCSNGVPIEMSCGPGTGFDFDLQICNWLHLVNCVPTTDKPTTTHQTTTTDELTTDELPTISPPTTPQECQDVTWSANMDCDVIKNCADYVKLKFNCPISMDKDSYNIFMEIKYEYPGRTKENTKMYAVPKQWK</sequence>
<keyword evidence="4" id="KW-1015">Disulfide bond</keyword>
<reference evidence="9" key="1">
    <citation type="submission" date="2021-02" db="EMBL/GenBank/DDBJ databases">
        <authorList>
            <person name="Steward A R."/>
        </authorList>
    </citation>
    <scope>NUCLEOTIDE SEQUENCE</scope>
</reference>
<dbReference type="AlphaFoldDB" id="A0A821KYB7"/>
<feature type="domain" description="Chitin-binding type-2" evidence="8">
    <location>
        <begin position="18"/>
        <end position="75"/>
    </location>
</feature>
<dbReference type="SMART" id="SM00494">
    <property type="entry name" value="ChtBD2"/>
    <property type="match status" value="1"/>
</dbReference>
<dbReference type="InterPro" id="IPR051940">
    <property type="entry name" value="Chitin_bind-dev_reg"/>
</dbReference>
<comment type="caution">
    <text evidence="9">The sequence shown here is derived from an EMBL/GenBank/DDBJ whole genome shotgun (WGS) entry which is preliminary data.</text>
</comment>
<dbReference type="Pfam" id="PF01607">
    <property type="entry name" value="CBM_14"/>
    <property type="match status" value="1"/>
</dbReference>
<keyword evidence="1" id="KW-0147">Chitin-binding</keyword>
<dbReference type="OrthoDB" id="6020543at2759"/>
<evidence type="ECO:0000256" key="1">
    <source>
        <dbReference type="ARBA" id="ARBA00022669"/>
    </source>
</evidence>
<dbReference type="GO" id="GO:0005576">
    <property type="term" value="C:extracellular region"/>
    <property type="evidence" value="ECO:0007669"/>
    <property type="project" value="InterPro"/>
</dbReference>
<name>A0A821KYB7_9NEOP</name>
<evidence type="ECO:0000256" key="2">
    <source>
        <dbReference type="ARBA" id="ARBA00022729"/>
    </source>
</evidence>
<dbReference type="PANTHER" id="PTHR23301:SF0">
    <property type="entry name" value="CHITIN-BINDING TYPE-2 DOMAIN-CONTAINING PROTEIN-RELATED"/>
    <property type="match status" value="1"/>
</dbReference>
<keyword evidence="3" id="KW-0677">Repeat</keyword>
<feature type="chain" id="PRO_5032620184" description="Chitin-binding type-2 domain-containing protein" evidence="7">
    <location>
        <begin position="19"/>
        <end position="173"/>
    </location>
</feature>
<accession>A0A821KYB7</accession>
<dbReference type="EMBL" id="CAJOBZ010000001">
    <property type="protein sequence ID" value="CAF4741608.1"/>
    <property type="molecule type" value="Genomic_DNA"/>
</dbReference>
<keyword evidence="5" id="KW-0325">Glycoprotein</keyword>